<dbReference type="InterPro" id="IPR036942">
    <property type="entry name" value="Beta-barrel_TonB_sf"/>
</dbReference>
<evidence type="ECO:0000256" key="10">
    <source>
        <dbReference type="ARBA" id="ARBA00023237"/>
    </source>
</evidence>
<comment type="subcellular location">
    <subcellularLocation>
        <location evidence="1 11">Cell outer membrane</location>
        <topology evidence="1 11">Multi-pass membrane protein</topology>
    </subcellularLocation>
</comment>
<evidence type="ECO:0000256" key="7">
    <source>
        <dbReference type="ARBA" id="ARBA00023065"/>
    </source>
</evidence>
<accession>A0A7W0CCK2</accession>
<dbReference type="Gene3D" id="2.40.170.20">
    <property type="entry name" value="TonB-dependent receptor, beta-barrel domain"/>
    <property type="match status" value="1"/>
</dbReference>
<dbReference type="PANTHER" id="PTHR32552">
    <property type="entry name" value="FERRICHROME IRON RECEPTOR-RELATED"/>
    <property type="match status" value="1"/>
</dbReference>
<evidence type="ECO:0000256" key="11">
    <source>
        <dbReference type="PROSITE-ProRule" id="PRU01360"/>
    </source>
</evidence>
<evidence type="ECO:0000313" key="13">
    <source>
        <dbReference type="EMBL" id="MBA2883268.1"/>
    </source>
</evidence>
<dbReference type="EMBL" id="JACDUS010000025">
    <property type="protein sequence ID" value="MBA2883268.1"/>
    <property type="molecule type" value="Genomic_DNA"/>
</dbReference>
<evidence type="ECO:0000256" key="1">
    <source>
        <dbReference type="ARBA" id="ARBA00004571"/>
    </source>
</evidence>
<keyword evidence="7" id="KW-0406">Ion transport</keyword>
<dbReference type="InterPro" id="IPR012910">
    <property type="entry name" value="Plug_dom"/>
</dbReference>
<keyword evidence="13" id="KW-0675">Receptor</keyword>
<dbReference type="PROSITE" id="PS52016">
    <property type="entry name" value="TONB_DEPENDENT_REC_3"/>
    <property type="match status" value="1"/>
</dbReference>
<dbReference type="PANTHER" id="PTHR32552:SF81">
    <property type="entry name" value="TONB-DEPENDENT OUTER MEMBRANE RECEPTOR"/>
    <property type="match status" value="1"/>
</dbReference>
<feature type="non-terminal residue" evidence="13">
    <location>
        <position position="429"/>
    </location>
</feature>
<keyword evidence="5 11" id="KW-0812">Transmembrane</keyword>
<dbReference type="RefSeq" id="WP_181552869.1">
    <property type="nucleotide sequence ID" value="NZ_JACDUS010000025.1"/>
</dbReference>
<keyword evidence="2 11" id="KW-0813">Transport</keyword>
<sequence length="429" mass="48436">MKKDPVILLALYVFFIIALIFTEQKWAFAGSSGIEQTSAEAFEPQQDSPAIAAEEEPGIHELGAVTVTARKREEDAQDVPFGSSVFSEIRLEDADIRDVNELTRFSPNVYMKHSTAGNIIVFRGVSTYDTSISSPAGFYVDGVYYPLSFMHNPDFFDIERIEVLKGPQGTLYGRNSESGVVNIITKQPGNHFRARVFGEYGAYDASGNNPDSFRTGGTVSGPVQKDKLYMGLSWQREDSDGFMENVYKNTDDAGRTDHNNGRATLRWTPSEVWDVSLITDFMDQDDGKGFHRFFTGPYQTDRYEIAYDGKNFWENEGNGQALQAQYEGKSFNLFSVTGRRYYESKRGSDFDCTSVPLGNNVFIFEDTLLSQEVRISSPQDNGPFQWLFGLYAFNEDIDVDFEMQRTNQNMQQIRRTEMDISGRAVFGQG</sequence>
<dbReference type="GO" id="GO:0009279">
    <property type="term" value="C:cell outer membrane"/>
    <property type="evidence" value="ECO:0007669"/>
    <property type="project" value="UniProtKB-SubCell"/>
</dbReference>
<dbReference type="Pfam" id="PF07715">
    <property type="entry name" value="Plug"/>
    <property type="match status" value="1"/>
</dbReference>
<keyword evidence="8" id="KW-0798">TonB box</keyword>
<keyword evidence="6" id="KW-0408">Iron</keyword>
<comment type="caution">
    <text evidence="13">The sequence shown here is derived from an EMBL/GenBank/DDBJ whole genome shotgun (WGS) entry which is preliminary data.</text>
</comment>
<comment type="similarity">
    <text evidence="11">Belongs to the TonB-dependent receptor family.</text>
</comment>
<dbReference type="Proteomes" id="UP000525298">
    <property type="component" value="Unassembled WGS sequence"/>
</dbReference>
<keyword evidence="10 11" id="KW-0998">Cell outer membrane</keyword>
<dbReference type="InterPro" id="IPR039426">
    <property type="entry name" value="TonB-dep_rcpt-like"/>
</dbReference>
<dbReference type="GO" id="GO:0006826">
    <property type="term" value="P:iron ion transport"/>
    <property type="evidence" value="ECO:0007669"/>
    <property type="project" value="UniProtKB-KW"/>
</dbReference>
<gene>
    <name evidence="13" type="ORF">HNR65_003635</name>
</gene>
<proteinExistence type="inferred from homology"/>
<name>A0A7W0CCK2_9BACT</name>
<evidence type="ECO:0000259" key="12">
    <source>
        <dbReference type="Pfam" id="PF07715"/>
    </source>
</evidence>
<organism evidence="13 14">
    <name type="scientific">Desulfosalsimonas propionicica</name>
    <dbReference type="NCBI Taxonomy" id="332175"/>
    <lineage>
        <taxon>Bacteria</taxon>
        <taxon>Pseudomonadati</taxon>
        <taxon>Thermodesulfobacteriota</taxon>
        <taxon>Desulfobacteria</taxon>
        <taxon>Desulfobacterales</taxon>
        <taxon>Desulfosalsimonadaceae</taxon>
        <taxon>Desulfosalsimonas</taxon>
    </lineage>
</organism>
<evidence type="ECO:0000256" key="2">
    <source>
        <dbReference type="ARBA" id="ARBA00022448"/>
    </source>
</evidence>
<evidence type="ECO:0000256" key="8">
    <source>
        <dbReference type="ARBA" id="ARBA00023077"/>
    </source>
</evidence>
<evidence type="ECO:0000256" key="4">
    <source>
        <dbReference type="ARBA" id="ARBA00022496"/>
    </source>
</evidence>
<keyword evidence="14" id="KW-1185">Reference proteome</keyword>
<protein>
    <submittedName>
        <fullName evidence="13">Outer membrane receptor protein involved in Fe transport</fullName>
    </submittedName>
</protein>
<evidence type="ECO:0000256" key="5">
    <source>
        <dbReference type="ARBA" id="ARBA00022692"/>
    </source>
</evidence>
<feature type="domain" description="TonB-dependent receptor plug" evidence="12">
    <location>
        <begin position="76"/>
        <end position="180"/>
    </location>
</feature>
<evidence type="ECO:0000256" key="9">
    <source>
        <dbReference type="ARBA" id="ARBA00023136"/>
    </source>
</evidence>
<keyword evidence="3 11" id="KW-1134">Transmembrane beta strand</keyword>
<evidence type="ECO:0000256" key="3">
    <source>
        <dbReference type="ARBA" id="ARBA00022452"/>
    </source>
</evidence>
<keyword evidence="4" id="KW-0410">Iron transport</keyword>
<evidence type="ECO:0000313" key="14">
    <source>
        <dbReference type="Proteomes" id="UP000525298"/>
    </source>
</evidence>
<dbReference type="AlphaFoldDB" id="A0A7W0CCK2"/>
<keyword evidence="9 11" id="KW-0472">Membrane</keyword>
<evidence type="ECO:0000256" key="6">
    <source>
        <dbReference type="ARBA" id="ARBA00023004"/>
    </source>
</evidence>
<dbReference type="SUPFAM" id="SSF56935">
    <property type="entry name" value="Porins"/>
    <property type="match status" value="1"/>
</dbReference>
<reference evidence="13 14" key="1">
    <citation type="submission" date="2020-07" db="EMBL/GenBank/DDBJ databases">
        <title>Genomic Encyclopedia of Type Strains, Phase IV (KMG-IV): sequencing the most valuable type-strain genomes for metagenomic binning, comparative biology and taxonomic classification.</title>
        <authorList>
            <person name="Goeker M."/>
        </authorList>
    </citation>
    <scope>NUCLEOTIDE SEQUENCE [LARGE SCALE GENOMIC DNA]</scope>
    <source>
        <strain evidence="13 14">DSM 17721</strain>
    </source>
</reference>